<sequence length="2840" mass="304197">MVGRFSWCTTVVALVVLLLFVTTEGLRERTQLDDPKTTNRGTLRYHSKSLEEAATASTSTSRSRTARDRSVQSKRFSNLERSNQVSTQPSVIDFESKFDSTKNSIVRTTRTTERDVSATEIKSNSRRVSSRKETENVKSVDSPINRRNGKRYFSETNEEAKLKGNDETTGTTKGISRRTLNRKSSNSSSTERLDNKGPSVFLATTESSRSRTGRKIQTTYSMKDLKTQIPSSRRYTNKKFEDETTTVSFRRGRSTTERIEKSTRSGRSKVNTKENNSIQRRGPDPLLSESESIRVDIPLMVDTTQNPVPDVTTTFGVVASQRRSDAKESSKSNGRTGSKNRGRINDSEAAGSSRSGSRRGSSKFSDSTTTESNEQIVSSRRNTISSRDRSRDTKRNSTTESRSRSRGRNLENNAKNGGSLERDVKRKVAGERNSERRSRISEAGIRFIENHGQDGQDMRGRSKGRTSRTDVTTPIFTDVTTTVALDTTISNNDVTTTDPEIMATTIRPITSTSSRISARTTSSTSPASIAESSGRGRGRGRNGSQGKKSKEDFFNHGLGFRGRKVLPEGFLNDTTDWKKSSRNESQSHGNPGWTLRRRPAHLNNFENSSGTSLLSAREQTNEVIPPNEQSTTDVVTTESFSTRRGFKKLQTTEESSTIAGTTTKSYRRGNKTFGLGKAVAEDEESDNYPPEFKAKLSQLKNISTKIPAPKTTSRTPLEEQRKNNYGRRSRKNSMAVEPDDLETAASANILTDESLIVNPLTLINGTGLRRVKKSSASLFAERSRKKLELARRLVKPELNIEENDLDATTASSFSKPKPTGVPVVDETSKVARYAKPKATGGQRNRTWTPSLQTSWEEASEKASKLSGTRKGLEDSSKVTGRPLDDLNKGRIIGEQIVTSISVEEAPIEGTTKPYANIPYTNPSIVGFAEEGAATTVDSTRIRPGNARGGKKSREESSVYSSKNSKVSLYSTRRAEDIEPVTTVKPKKSYLSRNGKLQEQSTQVEQNSTTSKKSYAQRKSQAFQEEDLGKRSKFGGGVTKPTFRPRYIKRTKDKFLDERTTIDQPTIISKTPVPTSRYSRKKSAVKSVDEKSKSVINPEGPQSQTKKLEFRPRTATYRRHSEVPTTLVRSTPKSDGVGVAITPRSAKYHATLKTSTVSSRSVGQEPQVNLRIANESAQAETPGITGSSNGDSGNSNIFNPTKSTILAGNNTLLEQLRSTVAPLLNSLGNRTPVFSGSYSNVNNANSSPRITPNGQPPRFSARYKGAELFVRKQNNIYQPTVPSVTSSSTTPVTPIENTGSAPPIDVSNPGQSKFLTLYQALESASIRNEQLLRNMSGQQQDGRQVGMVPQVDSNATAVNATADNANNDTTSPTTVATTGPQTPDTTTLNTIQDSTQSPRLPEDTENSTPAVTTGAPETPSKTEPVFTSTESFSSTEQVSTSTDSPSSTGEQISTVGDSMTTTETISRVTDATTMSVGGAEDTQTSAMVDNGSSSTQELVSSSTDISTSAMTTMNPLSTTLTITSSLPATRLEESSTVGSNDVQSTEQLTSTGDVSSTTIGVSQDTTETSTVTSASSTFKNPETNTIPFSDTIATQTIGTSSTDAPTTEADSSNMIDAAETTTAIPVSTIRNRLIDFAQDILSRLQASLSTTVPSVDSTTEFSPELTEMSSNNRSLESLSQMKEETTTLSPVTMDQSSLRSEEMSTQSADTTSTTAQGTAGSGVGQTTEITTPTIPDSSTVVPSSTLESSSLPTDPTTSSVDTTTTTTTTTMTSTERVPDGATSTPQTTRMDVFTVTPVTETTTTAVDIEENLISTETGSTSTTETTTVTNGQGGANDATSMAPETTQTSAATTTIASSTSPSAAPSSQTATTPYLGRFGGSRLTPAPRFSLSSTTKAPLRDYLVYGIYPNKTIVRKRPEDNLIDARNVDSPYVIFGIFPDGRLVRKFPNGTIIPDPPRSPVEVVFSLSTTTTTNRPPPRPYYNQANQGTYNQYRGPVYYNNGIPVAEPMRNVQSPGTVDLGLTGNAIVGPNGGGPDNTGPLGTPASTNEMSNALLNTQMGTASVTPIVSTGRPPTVLQGGRIVQDRERDEATRTKEAGGQRSSVYIGQDKFVNYWTNGASTTNPRALSVNINSVASAANVGPSPSVPSFDNLLNNQPGNQVTAPPGFPWRDPLDQIFGITTSSPVITASVASNTLDDTMESNNPALPRPINPYVEVFTPFSSVIGVPRGNIGTIPPPPVTTPITSTIPTSTTSRTTTTTLAPTTTTTMAPTTTTSTTTMAPTTTTTTTTMAPTTTTTTTTTMASTTTRAPTTTSTTTTTAASTSEPATTTQTNVQMNLLNRPQQNAFGTSIDDLVFLNSLLQNDSRSGTQRTLTQVEQLLANKILSLALNQAGQGSTRAPKAISIENATPNSIFESASTSRPIVIDLSPSSTTTTTTWKTAQTQKSTGSTPEQLTWRPVVTTAGKKDVETNTVSSSSTAKIGQISTTKAPVTMKVKSVTTPRPRTTTTQAPLGFGSLLWQTLFGGGLFASTTTSKPAKAKSALKTAPKSVDITPKPIQTTQRLETVTVPSTTTLKTVDISKIQVSSPNSIAESMASSIPVSTTKKPLINNPNPRLPNVVTSTYSPEEDAKFLVELLRAVEQDNKAGSSKKTKLTQDDESFLRAILTGRGLTTTMPSSTTEISNAALLAALLKAQGIEPSTPANNIREQLQLAGLGQSVTSAPTESTAAKSATITTRPASSGATRPTDTTKKTVTPRPTSAPRIRTTTWSPSSTYPPSLFSSFSNYGTPAQSPGGGDNSGNSALFGATRAFSQFLGAAISGAAQQLQSLVRNGTRIVSEVMG</sequence>
<feature type="compositionally biased region" description="Low complexity" evidence="1">
    <location>
        <begin position="957"/>
        <end position="970"/>
    </location>
</feature>
<feature type="region of interest" description="Disordered" evidence="1">
    <location>
        <begin position="239"/>
        <end position="472"/>
    </location>
</feature>
<proteinExistence type="predicted"/>
<feature type="compositionally biased region" description="Polar residues" evidence="1">
    <location>
        <begin position="73"/>
        <end position="88"/>
    </location>
</feature>
<feature type="region of interest" description="Disordered" evidence="1">
    <location>
        <begin position="49"/>
        <end position="88"/>
    </location>
</feature>
<feature type="compositionally biased region" description="Low complexity" evidence="1">
    <location>
        <begin position="1182"/>
        <end position="1196"/>
    </location>
</feature>
<dbReference type="OrthoDB" id="7701360at2759"/>
<feature type="compositionally biased region" description="Low complexity" evidence="1">
    <location>
        <begin position="1359"/>
        <end position="1389"/>
    </location>
</feature>
<keyword evidence="4" id="KW-1185">Reference proteome</keyword>
<evidence type="ECO:0000313" key="4">
    <source>
        <dbReference type="Proteomes" id="UP000005203"/>
    </source>
</evidence>
<feature type="region of interest" description="Disordered" evidence="1">
    <location>
        <begin position="1173"/>
        <end position="1196"/>
    </location>
</feature>
<feature type="compositionally biased region" description="Polar residues" evidence="1">
    <location>
        <begin position="363"/>
        <end position="385"/>
    </location>
</feature>
<feature type="compositionally biased region" description="Low complexity" evidence="1">
    <location>
        <begin position="2742"/>
        <end position="2756"/>
    </location>
</feature>
<feature type="compositionally biased region" description="Polar residues" evidence="1">
    <location>
        <begin position="1577"/>
        <end position="1586"/>
    </location>
</feature>
<feature type="signal peptide" evidence="2">
    <location>
        <begin position="1"/>
        <end position="25"/>
    </location>
</feature>
<feature type="region of interest" description="Disordered" evidence="1">
    <location>
        <begin position="1066"/>
        <end position="1138"/>
    </location>
</feature>
<reference evidence="5" key="2">
    <citation type="submission" date="2025-04" db="UniProtKB">
        <authorList>
            <consortium name="RefSeq"/>
        </authorList>
    </citation>
    <scope>IDENTIFICATION</scope>
    <source>
        <strain evidence="5">DH4</strain>
        <tissue evidence="5">Whole body</tissue>
    </source>
</reference>
<feature type="compositionally biased region" description="Low complexity" evidence="1">
    <location>
        <begin position="507"/>
        <end position="533"/>
    </location>
</feature>
<name>A0A7M7MYQ8_APIME</name>
<dbReference type="EnsemblMetazoa" id="XM_026446447">
    <property type="protein sequence ID" value="XP_026302232"/>
    <property type="gene ID" value="LOC725164"/>
</dbReference>
<feature type="region of interest" description="Disordered" evidence="1">
    <location>
        <begin position="1649"/>
        <end position="1785"/>
    </location>
</feature>
<feature type="compositionally biased region" description="Low complexity" evidence="1">
    <location>
        <begin position="1814"/>
        <end position="1828"/>
    </location>
</feature>
<feature type="compositionally biased region" description="Low complexity" evidence="1">
    <location>
        <begin position="53"/>
        <end position="63"/>
    </location>
</feature>
<protein>
    <submittedName>
        <fullName evidence="5">Uncharacterized protein LOC725164 isoform X8</fullName>
    </submittedName>
</protein>
<feature type="region of interest" description="Disordered" evidence="1">
    <location>
        <begin position="835"/>
        <end position="881"/>
    </location>
</feature>
<feature type="region of interest" description="Disordered" evidence="1">
    <location>
        <begin position="571"/>
        <end position="669"/>
    </location>
</feature>
<feature type="region of interest" description="Disordered" evidence="1">
    <location>
        <begin position="935"/>
        <end position="970"/>
    </location>
</feature>
<evidence type="ECO:0000313" key="3">
    <source>
        <dbReference type="EnsemblMetazoa" id="XP_026302232"/>
    </source>
</evidence>
<feature type="region of interest" description="Disordered" evidence="1">
    <location>
        <begin position="1532"/>
        <end position="1586"/>
    </location>
</feature>
<feature type="compositionally biased region" description="Basic and acidic residues" evidence="1">
    <location>
        <begin position="870"/>
        <end position="881"/>
    </location>
</feature>
<gene>
    <name evidence="5" type="primary">LOC725164</name>
</gene>
<feature type="compositionally biased region" description="Low complexity" evidence="1">
    <location>
        <begin position="2429"/>
        <end position="2446"/>
    </location>
</feature>
<evidence type="ECO:0000256" key="2">
    <source>
        <dbReference type="SAM" id="SignalP"/>
    </source>
</evidence>
<feature type="compositionally biased region" description="Polar residues" evidence="1">
    <location>
        <begin position="702"/>
        <end position="715"/>
    </location>
</feature>
<feature type="region of interest" description="Disordered" evidence="1">
    <location>
        <begin position="702"/>
        <end position="737"/>
    </location>
</feature>
<feature type="region of interest" description="Disordered" evidence="1">
    <location>
        <begin position="109"/>
        <end position="215"/>
    </location>
</feature>
<feature type="compositionally biased region" description="Polar residues" evidence="1">
    <location>
        <begin position="1066"/>
        <end position="1076"/>
    </location>
</feature>
<feature type="compositionally biased region" description="Basic and acidic residues" evidence="1">
    <location>
        <begin position="448"/>
        <end position="460"/>
    </location>
</feature>
<feature type="compositionally biased region" description="Basic and acidic residues" evidence="1">
    <location>
        <begin position="420"/>
        <end position="440"/>
    </location>
</feature>
<keyword evidence="2" id="KW-0732">Signal</keyword>
<feature type="region of interest" description="Disordered" evidence="1">
    <location>
        <begin position="1814"/>
        <end position="1878"/>
    </location>
</feature>
<feature type="compositionally biased region" description="Polar residues" evidence="1">
    <location>
        <begin position="990"/>
        <end position="1022"/>
    </location>
</feature>
<feature type="region of interest" description="Disordered" evidence="1">
    <location>
        <begin position="2424"/>
        <end position="2450"/>
    </location>
</feature>
<feature type="compositionally biased region" description="Polar residues" evidence="1">
    <location>
        <begin position="604"/>
        <end position="642"/>
    </location>
</feature>
<feature type="compositionally biased region" description="Low complexity" evidence="1">
    <location>
        <begin position="1561"/>
        <end position="1576"/>
    </location>
</feature>
<dbReference type="Proteomes" id="UP000005203">
    <property type="component" value="Linkage group LG2"/>
</dbReference>
<feature type="region of interest" description="Disordered" evidence="1">
    <location>
        <begin position="2232"/>
        <end position="2328"/>
    </location>
</feature>
<feature type="chain" id="PRO_5044660784" evidence="2">
    <location>
        <begin position="26"/>
        <end position="2840"/>
    </location>
</feature>
<feature type="compositionally biased region" description="Basic and acidic residues" evidence="1">
    <location>
        <begin position="254"/>
        <end position="263"/>
    </location>
</feature>
<feature type="region of interest" description="Disordered" evidence="1">
    <location>
        <begin position="507"/>
        <end position="556"/>
    </location>
</feature>
<feature type="compositionally biased region" description="Polar residues" evidence="1">
    <location>
        <begin position="1649"/>
        <end position="1697"/>
    </location>
</feature>
<feature type="compositionally biased region" description="Polar residues" evidence="1">
    <location>
        <begin position="2719"/>
        <end position="2741"/>
    </location>
</feature>
<dbReference type="GeneID" id="725164"/>
<feature type="compositionally biased region" description="Polar residues" evidence="1">
    <location>
        <begin position="652"/>
        <end position="664"/>
    </location>
</feature>
<feature type="compositionally biased region" description="Polar residues" evidence="1">
    <location>
        <begin position="302"/>
        <end position="315"/>
    </location>
</feature>
<feature type="region of interest" description="Disordered" evidence="1">
    <location>
        <begin position="1359"/>
        <end position="1457"/>
    </location>
</feature>
<evidence type="ECO:0000313" key="5">
    <source>
        <dbReference type="RefSeq" id="XP_026302232.1"/>
    </source>
</evidence>
<feature type="compositionally biased region" description="Polar residues" evidence="1">
    <location>
        <begin position="1122"/>
        <end position="1132"/>
    </location>
</feature>
<accession>A0A7M7MYQ8</accession>
<feature type="region of interest" description="Disordered" evidence="1">
    <location>
        <begin position="2719"/>
        <end position="2770"/>
    </location>
</feature>
<evidence type="ECO:0000256" key="1">
    <source>
        <dbReference type="SAM" id="MobiDB-lite"/>
    </source>
</evidence>
<organism evidence="3">
    <name type="scientific">Apis mellifera</name>
    <name type="common">Honeybee</name>
    <dbReference type="NCBI Taxonomy" id="7460"/>
    <lineage>
        <taxon>Eukaryota</taxon>
        <taxon>Metazoa</taxon>
        <taxon>Ecdysozoa</taxon>
        <taxon>Arthropoda</taxon>
        <taxon>Hexapoda</taxon>
        <taxon>Insecta</taxon>
        <taxon>Pterygota</taxon>
        <taxon>Neoptera</taxon>
        <taxon>Endopterygota</taxon>
        <taxon>Hymenoptera</taxon>
        <taxon>Apocrita</taxon>
        <taxon>Aculeata</taxon>
        <taxon>Apoidea</taxon>
        <taxon>Anthophila</taxon>
        <taxon>Apidae</taxon>
        <taxon>Apis</taxon>
    </lineage>
</organism>
<dbReference type="RefSeq" id="XP_026302232.1">
    <property type="nucleotide sequence ID" value="XM_026446447.1"/>
</dbReference>
<accession>A0A8B8HDW3</accession>
<feature type="compositionally biased region" description="Low complexity" evidence="1">
    <location>
        <begin position="1421"/>
        <end position="1441"/>
    </location>
</feature>
<feature type="compositionally biased region" description="Polar residues" evidence="1">
    <location>
        <begin position="841"/>
        <end position="856"/>
    </location>
</feature>
<feature type="compositionally biased region" description="Low complexity" evidence="1">
    <location>
        <begin position="2240"/>
        <end position="2328"/>
    </location>
</feature>
<feature type="compositionally biased region" description="Low complexity" evidence="1">
    <location>
        <begin position="1736"/>
        <end position="1774"/>
    </location>
</feature>
<feature type="compositionally biased region" description="Polar residues" evidence="1">
    <location>
        <begin position="1533"/>
        <end position="1560"/>
    </location>
</feature>
<feature type="compositionally biased region" description="Low complexity" evidence="1">
    <location>
        <begin position="1841"/>
        <end position="1872"/>
    </location>
</feature>
<feature type="compositionally biased region" description="Polar residues" evidence="1">
    <location>
        <begin position="1442"/>
        <end position="1457"/>
    </location>
</feature>
<reference evidence="3" key="1">
    <citation type="submission" date="2021-01" db="UniProtKB">
        <authorList>
            <consortium name="EnsemblMetazoa"/>
        </authorList>
    </citation>
    <scope>IDENTIFICATION</scope>
    <source>
        <strain evidence="3">DH4</strain>
    </source>
</reference>
<feature type="region of interest" description="Disordered" evidence="1">
    <location>
        <begin position="985"/>
        <end position="1045"/>
    </location>
</feature>
<feature type="compositionally biased region" description="Basic and acidic residues" evidence="1">
    <location>
        <begin position="386"/>
        <end position="403"/>
    </location>
</feature>
<feature type="compositionally biased region" description="Low complexity" evidence="1">
    <location>
        <begin position="1703"/>
        <end position="1717"/>
    </location>
</feature>